<feature type="transmembrane region" description="Helical" evidence="7">
    <location>
        <begin position="154"/>
        <end position="171"/>
    </location>
</feature>
<dbReference type="Pfam" id="PF01757">
    <property type="entry name" value="Acyl_transf_3"/>
    <property type="match status" value="1"/>
</dbReference>
<dbReference type="GO" id="GO:0009246">
    <property type="term" value="P:enterobacterial common antigen biosynthetic process"/>
    <property type="evidence" value="ECO:0007669"/>
    <property type="project" value="TreeGrafter"/>
</dbReference>
<feature type="transmembrane region" description="Helical" evidence="7">
    <location>
        <begin position="19"/>
        <end position="39"/>
    </location>
</feature>
<dbReference type="InterPro" id="IPR002656">
    <property type="entry name" value="Acyl_transf_3_dom"/>
</dbReference>
<feature type="transmembrane region" description="Helical" evidence="7">
    <location>
        <begin position="51"/>
        <end position="70"/>
    </location>
</feature>
<feature type="transmembrane region" description="Helical" evidence="7">
    <location>
        <begin position="207"/>
        <end position="224"/>
    </location>
</feature>
<feature type="transmembrane region" description="Helical" evidence="7">
    <location>
        <begin position="91"/>
        <end position="111"/>
    </location>
</feature>
<evidence type="ECO:0000259" key="8">
    <source>
        <dbReference type="Pfam" id="PF01757"/>
    </source>
</evidence>
<evidence type="ECO:0000256" key="5">
    <source>
        <dbReference type="ARBA" id="ARBA00022989"/>
    </source>
</evidence>
<feature type="domain" description="Acyltransferase 3" evidence="8">
    <location>
        <begin position="12"/>
        <end position="327"/>
    </location>
</feature>
<feature type="transmembrane region" description="Helical" evidence="7">
    <location>
        <begin position="310"/>
        <end position="329"/>
    </location>
</feature>
<keyword evidence="10" id="KW-1185">Reference proteome</keyword>
<protein>
    <submittedName>
        <fullName evidence="9">Fucose 4-O-acetylase-like acetyltransferase</fullName>
    </submittedName>
</protein>
<feature type="transmembrane region" description="Helical" evidence="7">
    <location>
        <begin position="131"/>
        <end position="147"/>
    </location>
</feature>
<comment type="caution">
    <text evidence="9">The sequence shown here is derived from an EMBL/GenBank/DDBJ whole genome shotgun (WGS) entry which is preliminary data.</text>
</comment>
<feature type="transmembrane region" description="Helical" evidence="7">
    <location>
        <begin position="177"/>
        <end position="195"/>
    </location>
</feature>
<accession>A0A2N3YMB5</accession>
<comment type="subcellular location">
    <subcellularLocation>
        <location evidence="1">Cell membrane</location>
        <topology evidence="1">Multi-pass membrane protein</topology>
    </subcellularLocation>
</comment>
<evidence type="ECO:0000256" key="7">
    <source>
        <dbReference type="SAM" id="Phobius"/>
    </source>
</evidence>
<dbReference type="PANTHER" id="PTHR40074:SF4">
    <property type="entry name" value="INNER MEMBRANE PROTEIN YCFT"/>
    <property type="match status" value="1"/>
</dbReference>
<keyword evidence="4 7" id="KW-0812">Transmembrane</keyword>
<comment type="similarity">
    <text evidence="2">Belongs to the acyltransferase 3 family.</text>
</comment>
<sequence>MSEPLGAPRDTAVDIGRGLAIVMIVLGHVLRGAAGAGLVSGGEPLFDELDSALYLVHLPVFAVLAGVFVGPSVRRAGAGPFLRRRALLFGWLYLVWTVLQGAVKLLTGSLVNTPTSPAGVLRQLVAPDSQLWWLGLVLLLSAAAALVRPWEGGARAWASGLVALVVSGLAWGHQGTYLFLQGLGLTAFFWAGAVAGTDGWRRATRGAPVVLVGGGLVAAVLLVLTDPMPPTSWTRGPDPTALALGVVASVAGTGAVLAVGVLLARGPAALSAVLTLLGRRSLEIYLAHIVATAGARVVLLQLGVGDLTVHLLAGTVAGLVFPLALWWGAERLHAPWLFRLPSRRPAPSTREVAAP</sequence>
<dbReference type="OrthoDB" id="6623990at2"/>
<evidence type="ECO:0000313" key="10">
    <source>
        <dbReference type="Proteomes" id="UP000233781"/>
    </source>
</evidence>
<feature type="transmembrane region" description="Helical" evidence="7">
    <location>
        <begin position="244"/>
        <end position="264"/>
    </location>
</feature>
<feature type="transmembrane region" description="Helical" evidence="7">
    <location>
        <begin position="285"/>
        <end position="304"/>
    </location>
</feature>
<dbReference type="GO" id="GO:0016413">
    <property type="term" value="F:O-acetyltransferase activity"/>
    <property type="evidence" value="ECO:0007669"/>
    <property type="project" value="TreeGrafter"/>
</dbReference>
<proteinExistence type="inferred from homology"/>
<dbReference type="PANTHER" id="PTHR40074">
    <property type="entry name" value="O-ACETYLTRANSFERASE WECH"/>
    <property type="match status" value="1"/>
</dbReference>
<dbReference type="Proteomes" id="UP000233781">
    <property type="component" value="Unassembled WGS sequence"/>
</dbReference>
<evidence type="ECO:0000256" key="4">
    <source>
        <dbReference type="ARBA" id="ARBA00022692"/>
    </source>
</evidence>
<name>A0A2N3YMB5_9MICO</name>
<keyword evidence="9" id="KW-0808">Transferase</keyword>
<evidence type="ECO:0000256" key="6">
    <source>
        <dbReference type="ARBA" id="ARBA00023136"/>
    </source>
</evidence>
<dbReference type="EMBL" id="PJNE01000001">
    <property type="protein sequence ID" value="PKW28001.1"/>
    <property type="molecule type" value="Genomic_DNA"/>
</dbReference>
<evidence type="ECO:0000256" key="3">
    <source>
        <dbReference type="ARBA" id="ARBA00022475"/>
    </source>
</evidence>
<evidence type="ECO:0000256" key="2">
    <source>
        <dbReference type="ARBA" id="ARBA00007400"/>
    </source>
</evidence>
<dbReference type="AlphaFoldDB" id="A0A2N3YMB5"/>
<keyword evidence="3" id="KW-1003">Cell membrane</keyword>
<evidence type="ECO:0000313" key="9">
    <source>
        <dbReference type="EMBL" id="PKW28001.1"/>
    </source>
</evidence>
<evidence type="ECO:0000256" key="1">
    <source>
        <dbReference type="ARBA" id="ARBA00004651"/>
    </source>
</evidence>
<dbReference type="GO" id="GO:0005886">
    <property type="term" value="C:plasma membrane"/>
    <property type="evidence" value="ECO:0007669"/>
    <property type="project" value="UniProtKB-SubCell"/>
</dbReference>
<keyword evidence="5 7" id="KW-1133">Transmembrane helix</keyword>
<organism evidence="9 10">
    <name type="scientific">Phycicoccus duodecadis</name>
    <dbReference type="NCBI Taxonomy" id="173053"/>
    <lineage>
        <taxon>Bacteria</taxon>
        <taxon>Bacillati</taxon>
        <taxon>Actinomycetota</taxon>
        <taxon>Actinomycetes</taxon>
        <taxon>Micrococcales</taxon>
        <taxon>Intrasporangiaceae</taxon>
        <taxon>Phycicoccus</taxon>
    </lineage>
</organism>
<keyword evidence="6 7" id="KW-0472">Membrane</keyword>
<gene>
    <name evidence="9" type="ORF">ATL31_2854</name>
</gene>
<dbReference type="RefSeq" id="WP_101396376.1">
    <property type="nucleotide sequence ID" value="NZ_PJNE01000001.1"/>
</dbReference>
<reference evidence="9 10" key="1">
    <citation type="submission" date="2017-12" db="EMBL/GenBank/DDBJ databases">
        <title>Sequencing the genomes of 1000 Actinobacteria strains.</title>
        <authorList>
            <person name="Klenk H.-P."/>
        </authorList>
    </citation>
    <scope>NUCLEOTIDE SEQUENCE [LARGE SCALE GENOMIC DNA]</scope>
    <source>
        <strain evidence="9 10">DSM 12806</strain>
    </source>
</reference>